<evidence type="ECO:0000313" key="1">
    <source>
        <dbReference type="EMBL" id="KAH0463827.1"/>
    </source>
</evidence>
<keyword evidence="2" id="KW-1185">Reference proteome</keyword>
<reference evidence="1 2" key="1">
    <citation type="journal article" date="2021" name="Hortic Res">
        <title>Chromosome-scale assembly of the Dendrobium chrysotoxum genome enhances the understanding of orchid evolution.</title>
        <authorList>
            <person name="Zhang Y."/>
            <person name="Zhang G.Q."/>
            <person name="Zhang D."/>
            <person name="Liu X.D."/>
            <person name="Xu X.Y."/>
            <person name="Sun W.H."/>
            <person name="Yu X."/>
            <person name="Zhu X."/>
            <person name="Wang Z.W."/>
            <person name="Zhao X."/>
            <person name="Zhong W.Y."/>
            <person name="Chen H."/>
            <person name="Yin W.L."/>
            <person name="Huang T."/>
            <person name="Niu S.C."/>
            <person name="Liu Z.J."/>
        </authorList>
    </citation>
    <scope>NUCLEOTIDE SEQUENCE [LARGE SCALE GENOMIC DNA]</scope>
    <source>
        <strain evidence="1">Lindl</strain>
    </source>
</reference>
<comment type="caution">
    <text evidence="1">The sequence shown here is derived from an EMBL/GenBank/DDBJ whole genome shotgun (WGS) entry which is preliminary data.</text>
</comment>
<evidence type="ECO:0000313" key="2">
    <source>
        <dbReference type="Proteomes" id="UP000775213"/>
    </source>
</evidence>
<proteinExistence type="predicted"/>
<name>A0AAV7H4H6_DENCH</name>
<dbReference type="AlphaFoldDB" id="A0AAV7H4H6"/>
<gene>
    <name evidence="1" type="ORF">IEQ34_006613</name>
</gene>
<dbReference type="Proteomes" id="UP000775213">
    <property type="component" value="Unassembled WGS sequence"/>
</dbReference>
<protein>
    <submittedName>
        <fullName evidence="1">Uncharacterized protein</fullName>
    </submittedName>
</protein>
<dbReference type="EMBL" id="JAGFBR010000007">
    <property type="protein sequence ID" value="KAH0463827.1"/>
    <property type="molecule type" value="Genomic_DNA"/>
</dbReference>
<accession>A0AAV7H4H6</accession>
<organism evidence="1 2">
    <name type="scientific">Dendrobium chrysotoxum</name>
    <name type="common">Orchid</name>
    <dbReference type="NCBI Taxonomy" id="161865"/>
    <lineage>
        <taxon>Eukaryota</taxon>
        <taxon>Viridiplantae</taxon>
        <taxon>Streptophyta</taxon>
        <taxon>Embryophyta</taxon>
        <taxon>Tracheophyta</taxon>
        <taxon>Spermatophyta</taxon>
        <taxon>Magnoliopsida</taxon>
        <taxon>Liliopsida</taxon>
        <taxon>Asparagales</taxon>
        <taxon>Orchidaceae</taxon>
        <taxon>Epidendroideae</taxon>
        <taxon>Malaxideae</taxon>
        <taxon>Dendrobiinae</taxon>
        <taxon>Dendrobium</taxon>
    </lineage>
</organism>
<sequence>MAVRMKGRIEGAGFESEAKDEGVGRERGVSEERVEKVKGFVRVGGGDVAGDDGGPGDLVAMVHLIEQLTCVCQAVGFDEMFKVGVGLERGR</sequence>